<dbReference type="Proteomes" id="UP000297734">
    <property type="component" value="Unassembled WGS sequence"/>
</dbReference>
<dbReference type="SUPFAM" id="SSF53383">
    <property type="entry name" value="PLP-dependent transferases"/>
    <property type="match status" value="1"/>
</dbReference>
<evidence type="ECO:0000256" key="3">
    <source>
        <dbReference type="RuleBase" id="RU003560"/>
    </source>
</evidence>
<dbReference type="Gene3D" id="3.40.640.10">
    <property type="entry name" value="Type I PLP-dependent aspartate aminotransferase-like (Major domain)"/>
    <property type="match status" value="1"/>
</dbReference>
<dbReference type="GO" id="GO:0030170">
    <property type="term" value="F:pyridoxal phosphate binding"/>
    <property type="evidence" value="ECO:0007669"/>
    <property type="project" value="InterPro"/>
</dbReference>
<dbReference type="Pfam" id="PF00202">
    <property type="entry name" value="Aminotran_3"/>
    <property type="match status" value="1"/>
</dbReference>
<protein>
    <submittedName>
        <fullName evidence="4">Aminotransferase class III-fold pyridoxal phosphate-dependent enzyme</fullName>
    </submittedName>
</protein>
<proteinExistence type="inferred from homology"/>
<name>A0A4Z0AFJ7_9PSED</name>
<dbReference type="InterPro" id="IPR015424">
    <property type="entry name" value="PyrdxlP-dep_Trfase"/>
</dbReference>
<comment type="cofactor">
    <cofactor evidence="1">
        <name>pyridoxal 5'-phosphate</name>
        <dbReference type="ChEBI" id="CHEBI:597326"/>
    </cofactor>
</comment>
<keyword evidence="5" id="KW-1185">Reference proteome</keyword>
<organism evidence="4 5">
    <name type="scientific">Pseudomonas nabeulensis</name>
    <dbReference type="NCBI Taxonomy" id="2293833"/>
    <lineage>
        <taxon>Bacteria</taxon>
        <taxon>Pseudomonadati</taxon>
        <taxon>Pseudomonadota</taxon>
        <taxon>Gammaproteobacteria</taxon>
        <taxon>Pseudomonadales</taxon>
        <taxon>Pseudomonadaceae</taxon>
        <taxon>Pseudomonas</taxon>
    </lineage>
</organism>
<dbReference type="RefSeq" id="WP_135311281.1">
    <property type="nucleotide sequence ID" value="NZ_QUZT01000098.1"/>
</dbReference>
<evidence type="ECO:0000256" key="1">
    <source>
        <dbReference type="ARBA" id="ARBA00001933"/>
    </source>
</evidence>
<dbReference type="EMBL" id="QUZT01000098">
    <property type="protein sequence ID" value="TFY85522.1"/>
    <property type="molecule type" value="Genomic_DNA"/>
</dbReference>
<dbReference type="GO" id="GO:0008483">
    <property type="term" value="F:transaminase activity"/>
    <property type="evidence" value="ECO:0007669"/>
    <property type="project" value="UniProtKB-KW"/>
</dbReference>
<dbReference type="OrthoDB" id="9801052at2"/>
<dbReference type="InterPro" id="IPR015422">
    <property type="entry name" value="PyrdxlP-dep_Trfase_small"/>
</dbReference>
<keyword evidence="4" id="KW-0032">Aminotransferase</keyword>
<dbReference type="PANTHER" id="PTHR43713">
    <property type="entry name" value="GLUTAMATE-1-SEMIALDEHYDE 2,1-AMINOMUTASE"/>
    <property type="match status" value="1"/>
</dbReference>
<comment type="caution">
    <text evidence="4">The sequence shown here is derived from an EMBL/GenBank/DDBJ whole genome shotgun (WGS) entry which is preliminary data.</text>
</comment>
<dbReference type="PANTHER" id="PTHR43713:SF3">
    <property type="entry name" value="GLUTAMATE-1-SEMIALDEHYDE 2,1-AMINOMUTASE 1, CHLOROPLASTIC-RELATED"/>
    <property type="match status" value="1"/>
</dbReference>
<evidence type="ECO:0000313" key="5">
    <source>
        <dbReference type="Proteomes" id="UP000297734"/>
    </source>
</evidence>
<evidence type="ECO:0000313" key="4">
    <source>
        <dbReference type="EMBL" id="TFY85522.1"/>
    </source>
</evidence>
<dbReference type="Gene3D" id="3.90.1150.10">
    <property type="entry name" value="Aspartate Aminotransferase, domain 1"/>
    <property type="match status" value="1"/>
</dbReference>
<evidence type="ECO:0000256" key="2">
    <source>
        <dbReference type="ARBA" id="ARBA00022898"/>
    </source>
</evidence>
<comment type="similarity">
    <text evidence="3">Belongs to the class-III pyridoxal-phosphate-dependent aminotransferase family.</text>
</comment>
<dbReference type="InterPro" id="IPR049704">
    <property type="entry name" value="Aminotrans_3_PPA_site"/>
</dbReference>
<keyword evidence="4" id="KW-0808">Transferase</keyword>
<sequence>MNMLKKNDAIFERAKLVIPGGIYGHQSVKQLPKGYPQYFAKADGAYTWDVDGNRYVDYMCGFGTNLLGYRNPEVESAALAQLMLGDTVSGPSELMVTLAEQFVSMITHADWAMFCKNGSDATSIALVAARAYRNKKKILLATGAYHGAAPWNTPVLKGVTPEDRANIIYFEYNNVESLTEAFKAAEGDIAGLYATPFRHEVFEDAYFPSEDYAKAARRLCDEHDALLIVDEVRTGLRLSRDCVWSAMGVQPDLSTWGKAIGNGHCISAVLGSDKVRQAAEEIFVTGSYWYSSVPMAAALATLKQVQSSQYLEHTIAVAQHLRDGIAKQALAYDFELKQTGPAVMPQMLFANDPDVKTGGAWTVAMLKHGAYLHPYHNMFLSAAHTFADIELTLQASEAAFIEISKLR</sequence>
<dbReference type="InterPro" id="IPR015421">
    <property type="entry name" value="PyrdxlP-dep_Trfase_major"/>
</dbReference>
<dbReference type="AlphaFoldDB" id="A0A4Z0AFJ7"/>
<reference evidence="4 5" key="1">
    <citation type="journal article" date="2019" name="Syst. Appl. Microbiol.">
        <title>New species of pathogenic Pseudomonas isolated from citrus in Tunisia: Proposal of Pseudomonas kairouanensis sp. nov. and Pseudomonas nabeulensis sp. nov.</title>
        <authorList>
            <person name="Oueslati M."/>
            <person name="Mulet M."/>
            <person name="Gomila M."/>
            <person name="Berge O."/>
            <person name="Hajlaoui M.R."/>
            <person name="Lalucat J."/>
            <person name="Sadfi-Zouaoui N."/>
            <person name="Garcia-Valdes E."/>
        </authorList>
    </citation>
    <scope>NUCLEOTIDE SEQUENCE [LARGE SCALE GENOMIC DNA]</scope>
    <source>
        <strain evidence="4 5">E10B</strain>
    </source>
</reference>
<accession>A0A4Z0AFJ7</accession>
<gene>
    <name evidence="4" type="ORF">DYL61_29400</name>
</gene>
<keyword evidence="2 3" id="KW-0663">Pyridoxal phosphate</keyword>
<dbReference type="InterPro" id="IPR005814">
    <property type="entry name" value="Aminotrans_3"/>
</dbReference>
<dbReference type="PROSITE" id="PS00600">
    <property type="entry name" value="AA_TRANSFER_CLASS_3"/>
    <property type="match status" value="1"/>
</dbReference>